<gene>
    <name evidence="3" type="ORF">FSB_LOCUS3156</name>
</gene>
<sequence length="194" mass="22347">MEKHHNPFRNPPRLSINNGTQFDSKPFKAFCEQYRIRNYFSTPFYPQGNDQAESFDKTLLDGIKKCLERAKWKWVEELPNVLWAYRTTPRSSTSETPFSLTYGVEAVIPLEVGLPTIRMEYYDPTSNETSLATELDLAEERRESALIHLAAYQNGLKKAYEKLFNARELAIGDLVLRKVIGSRKYPTHGKLGPN</sequence>
<dbReference type="GO" id="GO:0015074">
    <property type="term" value="P:DNA integration"/>
    <property type="evidence" value="ECO:0007669"/>
    <property type="project" value="InterPro"/>
</dbReference>
<proteinExistence type="predicted"/>
<name>A0A2N9EL27_FAGSY</name>
<accession>A0A2N9EL27</accession>
<dbReference type="Gene3D" id="3.30.420.10">
    <property type="entry name" value="Ribonuclease H-like superfamily/Ribonuclease H"/>
    <property type="match status" value="1"/>
</dbReference>
<evidence type="ECO:0000313" key="3">
    <source>
        <dbReference type="EMBL" id="SPC75274.1"/>
    </source>
</evidence>
<dbReference type="GO" id="GO:0003676">
    <property type="term" value="F:nucleic acid binding"/>
    <property type="evidence" value="ECO:0007669"/>
    <property type="project" value="InterPro"/>
</dbReference>
<organism evidence="3">
    <name type="scientific">Fagus sylvatica</name>
    <name type="common">Beechnut</name>
    <dbReference type="NCBI Taxonomy" id="28930"/>
    <lineage>
        <taxon>Eukaryota</taxon>
        <taxon>Viridiplantae</taxon>
        <taxon>Streptophyta</taxon>
        <taxon>Embryophyta</taxon>
        <taxon>Tracheophyta</taxon>
        <taxon>Spermatophyta</taxon>
        <taxon>Magnoliopsida</taxon>
        <taxon>eudicotyledons</taxon>
        <taxon>Gunneridae</taxon>
        <taxon>Pentapetalae</taxon>
        <taxon>rosids</taxon>
        <taxon>fabids</taxon>
        <taxon>Fagales</taxon>
        <taxon>Fagaceae</taxon>
        <taxon>Fagus</taxon>
    </lineage>
</organism>
<dbReference type="PANTHER" id="PTHR48475">
    <property type="entry name" value="RIBONUCLEASE H"/>
    <property type="match status" value="1"/>
</dbReference>
<feature type="domain" description="Integrase catalytic" evidence="2">
    <location>
        <begin position="1"/>
        <end position="105"/>
    </location>
</feature>
<dbReference type="InterPro" id="IPR036397">
    <property type="entry name" value="RNaseH_sf"/>
</dbReference>
<feature type="region of interest" description="Disordered" evidence="1">
    <location>
        <begin position="1"/>
        <end position="21"/>
    </location>
</feature>
<evidence type="ECO:0000256" key="1">
    <source>
        <dbReference type="SAM" id="MobiDB-lite"/>
    </source>
</evidence>
<protein>
    <recommendedName>
        <fullName evidence="2">Integrase catalytic domain-containing protein</fullName>
    </recommendedName>
</protein>
<dbReference type="InterPro" id="IPR001584">
    <property type="entry name" value="Integrase_cat-core"/>
</dbReference>
<dbReference type="PROSITE" id="PS50994">
    <property type="entry name" value="INTEGRASE"/>
    <property type="match status" value="1"/>
</dbReference>
<dbReference type="InterPro" id="IPR012337">
    <property type="entry name" value="RNaseH-like_sf"/>
</dbReference>
<dbReference type="AlphaFoldDB" id="A0A2N9EL27"/>
<dbReference type="PANTHER" id="PTHR48475:SF2">
    <property type="entry name" value="RIBONUCLEASE H"/>
    <property type="match status" value="1"/>
</dbReference>
<reference evidence="3" key="1">
    <citation type="submission" date="2018-02" db="EMBL/GenBank/DDBJ databases">
        <authorList>
            <person name="Cohen D.B."/>
            <person name="Kent A.D."/>
        </authorList>
    </citation>
    <scope>NUCLEOTIDE SEQUENCE</scope>
</reference>
<dbReference type="EMBL" id="OIVN01000151">
    <property type="protein sequence ID" value="SPC75274.1"/>
    <property type="molecule type" value="Genomic_DNA"/>
</dbReference>
<evidence type="ECO:0000259" key="2">
    <source>
        <dbReference type="PROSITE" id="PS50994"/>
    </source>
</evidence>
<dbReference type="SUPFAM" id="SSF53098">
    <property type="entry name" value="Ribonuclease H-like"/>
    <property type="match status" value="1"/>
</dbReference>